<feature type="transmembrane region" description="Helical" evidence="3">
    <location>
        <begin position="361"/>
        <end position="383"/>
    </location>
</feature>
<dbReference type="PANTHER" id="PTHR11360">
    <property type="entry name" value="MONOCARBOXYLATE TRANSPORTER"/>
    <property type="match status" value="1"/>
</dbReference>
<dbReference type="InterPro" id="IPR011701">
    <property type="entry name" value="MFS"/>
</dbReference>
<accession>A0A3D8SXD1</accession>
<dbReference type="AlphaFoldDB" id="A0A3D8SXD1"/>
<evidence type="ECO:0000313" key="5">
    <source>
        <dbReference type="Proteomes" id="UP000256328"/>
    </source>
</evidence>
<feature type="transmembrane region" description="Helical" evidence="3">
    <location>
        <begin position="200"/>
        <end position="221"/>
    </location>
</feature>
<keyword evidence="3" id="KW-0812">Transmembrane</keyword>
<dbReference type="PANTHER" id="PTHR11360:SF315">
    <property type="entry name" value="TRANSPORTER MCH2-RELATED"/>
    <property type="match status" value="1"/>
</dbReference>
<dbReference type="GO" id="GO:0022857">
    <property type="term" value="F:transmembrane transporter activity"/>
    <property type="evidence" value="ECO:0007669"/>
    <property type="project" value="InterPro"/>
</dbReference>
<feature type="transmembrane region" description="Helical" evidence="3">
    <location>
        <begin position="331"/>
        <end position="354"/>
    </location>
</feature>
<comment type="subcellular location">
    <subcellularLocation>
        <location evidence="1">Membrane</location>
        <topology evidence="1">Multi-pass membrane protein</topology>
    </subcellularLocation>
</comment>
<proteinExistence type="inferred from homology"/>
<sequence>MSANDSMQDAGESYRMTSSIVGHDDSRNAALDFLSEGPAEDSTYIVEREDVPPNGGYGWAYGVFLAFYLSHNTFPSATAIQYAFIGGLSISQALLVSPFITFTNRKYGIKVTMCIGLVLETAALLGASFATQVWQLFLSQGICFGWGMGFLYVGSAAVVPRWFSTRRSLATGITAAGAGIGGLVYNLGTNAGIQSIGLSWTLRTLALSQLLINTVCTILLKERPSTTKPNQLAFDYRLFGKVPILLILGWGVFSDLGYIVLYYSMPDYATSIGLSSQQGAVIGAMLNLGQGLGRPLVGWCSDEVGRINIASATTALSGVFCLLIWTFAKSFSIVCFFAFMVGTVCVAEAIALKLRRDSGNVYLDAQMFTGAAFFVAAFCSWGLRTWKINDVKNKQDARIDHGDGPRRTSEARSTWEQKFYSKMLTVIVPAKV</sequence>
<feature type="transmembrane region" description="Helical" evidence="3">
    <location>
        <begin position="107"/>
        <end position="130"/>
    </location>
</feature>
<keyword evidence="3" id="KW-0472">Membrane</keyword>
<feature type="transmembrane region" description="Helical" evidence="3">
    <location>
        <begin position="307"/>
        <end position="325"/>
    </location>
</feature>
<feature type="transmembrane region" description="Helical" evidence="3">
    <location>
        <begin position="136"/>
        <end position="157"/>
    </location>
</feature>
<dbReference type="EMBL" id="PDLN01000003">
    <property type="protein sequence ID" value="RDW90973.1"/>
    <property type="molecule type" value="Genomic_DNA"/>
</dbReference>
<dbReference type="OrthoDB" id="2213137at2759"/>
<dbReference type="Proteomes" id="UP000256328">
    <property type="component" value="Unassembled WGS sequence"/>
</dbReference>
<feature type="transmembrane region" description="Helical" evidence="3">
    <location>
        <begin position="242"/>
        <end position="262"/>
    </location>
</feature>
<comment type="caution">
    <text evidence="4">The sequence shown here is derived from an EMBL/GenBank/DDBJ whole genome shotgun (WGS) entry which is preliminary data.</text>
</comment>
<dbReference type="Pfam" id="PF07690">
    <property type="entry name" value="MFS_1"/>
    <property type="match status" value="1"/>
</dbReference>
<keyword evidence="3" id="KW-1133">Transmembrane helix</keyword>
<evidence type="ECO:0000256" key="1">
    <source>
        <dbReference type="ARBA" id="ARBA00004141"/>
    </source>
</evidence>
<evidence type="ECO:0008006" key="6">
    <source>
        <dbReference type="Google" id="ProtNLM"/>
    </source>
</evidence>
<dbReference type="Gene3D" id="1.20.1250.20">
    <property type="entry name" value="MFS general substrate transporter like domains"/>
    <property type="match status" value="2"/>
</dbReference>
<gene>
    <name evidence="4" type="ORF">BP5796_02138</name>
</gene>
<dbReference type="InterPro" id="IPR036259">
    <property type="entry name" value="MFS_trans_sf"/>
</dbReference>
<comment type="similarity">
    <text evidence="2">Belongs to the major facilitator superfamily. Monocarboxylate porter (TC 2.A.1.13) family.</text>
</comment>
<evidence type="ECO:0000313" key="4">
    <source>
        <dbReference type="EMBL" id="RDW90973.1"/>
    </source>
</evidence>
<dbReference type="InterPro" id="IPR050327">
    <property type="entry name" value="Proton-linked_MCT"/>
</dbReference>
<evidence type="ECO:0000256" key="2">
    <source>
        <dbReference type="ARBA" id="ARBA00006727"/>
    </source>
</evidence>
<dbReference type="SUPFAM" id="SSF103473">
    <property type="entry name" value="MFS general substrate transporter"/>
    <property type="match status" value="1"/>
</dbReference>
<organism evidence="4 5">
    <name type="scientific">Coleophoma crateriformis</name>
    <dbReference type="NCBI Taxonomy" id="565419"/>
    <lineage>
        <taxon>Eukaryota</taxon>
        <taxon>Fungi</taxon>
        <taxon>Dikarya</taxon>
        <taxon>Ascomycota</taxon>
        <taxon>Pezizomycotina</taxon>
        <taxon>Leotiomycetes</taxon>
        <taxon>Helotiales</taxon>
        <taxon>Dermateaceae</taxon>
        <taxon>Coleophoma</taxon>
    </lineage>
</organism>
<protein>
    <recommendedName>
        <fullName evidence="6">Major facilitator superfamily (MFS) profile domain-containing protein</fullName>
    </recommendedName>
</protein>
<evidence type="ECO:0000256" key="3">
    <source>
        <dbReference type="SAM" id="Phobius"/>
    </source>
</evidence>
<keyword evidence="5" id="KW-1185">Reference proteome</keyword>
<reference evidence="4 5" key="1">
    <citation type="journal article" date="2018" name="IMA Fungus">
        <title>IMA Genome-F 9: Draft genome sequence of Annulohypoxylon stygium, Aspergillus mulundensis, Berkeleyomyces basicola (syn. Thielaviopsis basicola), Ceratocystis smalleyi, two Cercospora beticola strains, Coleophoma cylindrospora, Fusarium fracticaudum, Phialophora cf. hyalina, and Morchella septimelata.</title>
        <authorList>
            <person name="Wingfield B.D."/>
            <person name="Bills G.F."/>
            <person name="Dong Y."/>
            <person name="Huang W."/>
            <person name="Nel W.J."/>
            <person name="Swalarsk-Parry B.S."/>
            <person name="Vaghefi N."/>
            <person name="Wilken P.M."/>
            <person name="An Z."/>
            <person name="de Beer Z.W."/>
            <person name="De Vos L."/>
            <person name="Chen L."/>
            <person name="Duong T.A."/>
            <person name="Gao Y."/>
            <person name="Hammerbacher A."/>
            <person name="Kikkert J.R."/>
            <person name="Li Y."/>
            <person name="Li H."/>
            <person name="Li K."/>
            <person name="Li Q."/>
            <person name="Liu X."/>
            <person name="Ma X."/>
            <person name="Naidoo K."/>
            <person name="Pethybridge S.J."/>
            <person name="Sun J."/>
            <person name="Steenkamp E.T."/>
            <person name="van der Nest M.A."/>
            <person name="van Wyk S."/>
            <person name="Wingfield M.J."/>
            <person name="Xiong C."/>
            <person name="Yue Q."/>
            <person name="Zhang X."/>
        </authorList>
    </citation>
    <scope>NUCLEOTIDE SEQUENCE [LARGE SCALE GENOMIC DNA]</scope>
    <source>
        <strain evidence="4 5">BP5796</strain>
    </source>
</reference>
<feature type="transmembrane region" description="Helical" evidence="3">
    <location>
        <begin position="79"/>
        <end position="100"/>
    </location>
</feature>
<dbReference type="GO" id="GO:0016020">
    <property type="term" value="C:membrane"/>
    <property type="evidence" value="ECO:0007669"/>
    <property type="project" value="UniProtKB-SubCell"/>
</dbReference>
<name>A0A3D8SXD1_9HELO</name>
<feature type="transmembrane region" description="Helical" evidence="3">
    <location>
        <begin position="169"/>
        <end position="188"/>
    </location>
</feature>